<dbReference type="RefSeq" id="WP_169300595.1">
    <property type="nucleotide sequence ID" value="NZ_JABBNI010000067.1"/>
</dbReference>
<keyword evidence="1" id="KW-0812">Transmembrane</keyword>
<dbReference type="Proteomes" id="UP000537131">
    <property type="component" value="Unassembled WGS sequence"/>
</dbReference>
<sequence>MKGNKKLMVFSIISSSKDEFNKAIYNVLQRPEYNHSKDNIKNFIDNIKEVIMQRISRMLQNAIPNKESVHSISSNLSIVFMIIGLLIIFGIIVIIVIKVSKVFNKNVKVTEILGEKIDEKTTPASLRQKASSFEIEGQFRDAIRYDFIALLLLMHEKNLIYLDETKTNEEINNYLKYRDFFMVSNFECLMNIFNSCWYGHKMCEIDLYNNWTRCINELWSGVIAYENKNK</sequence>
<name>A0A7Y0HRR6_9CLOT</name>
<keyword evidence="3" id="KW-1185">Reference proteome</keyword>
<organism evidence="2 3">
    <name type="scientific">Clostridium muellerianum</name>
    <dbReference type="NCBI Taxonomy" id="2716538"/>
    <lineage>
        <taxon>Bacteria</taxon>
        <taxon>Bacillati</taxon>
        <taxon>Bacillota</taxon>
        <taxon>Clostridia</taxon>
        <taxon>Eubacteriales</taxon>
        <taxon>Clostridiaceae</taxon>
        <taxon>Clostridium</taxon>
    </lineage>
</organism>
<feature type="transmembrane region" description="Helical" evidence="1">
    <location>
        <begin position="76"/>
        <end position="97"/>
    </location>
</feature>
<protein>
    <recommendedName>
        <fullName evidence="4">DUF4129 domain-containing protein</fullName>
    </recommendedName>
</protein>
<dbReference type="EMBL" id="JABBNI010000067">
    <property type="protein sequence ID" value="NMM66017.1"/>
    <property type="molecule type" value="Genomic_DNA"/>
</dbReference>
<gene>
    <name evidence="2" type="ORF">HBE96_25905</name>
</gene>
<proteinExistence type="predicted"/>
<evidence type="ECO:0000313" key="3">
    <source>
        <dbReference type="Proteomes" id="UP000537131"/>
    </source>
</evidence>
<keyword evidence="1" id="KW-0472">Membrane</keyword>
<comment type="caution">
    <text evidence="2">The sequence shown here is derived from an EMBL/GenBank/DDBJ whole genome shotgun (WGS) entry which is preliminary data.</text>
</comment>
<evidence type="ECO:0000256" key="1">
    <source>
        <dbReference type="SAM" id="Phobius"/>
    </source>
</evidence>
<accession>A0A7Y0HRR6</accession>
<reference evidence="2 3" key="1">
    <citation type="submission" date="2020-06" db="EMBL/GenBank/DDBJ databases">
        <title>Complete Genome Sequence of Clostridium muelleri sp. nov. P21T, an Acid-Alcohol Producing Acetogen Isolated from Old Hay.</title>
        <authorList>
            <person name="Duncan K.E."/>
            <person name="Tanner R.S."/>
        </authorList>
    </citation>
    <scope>NUCLEOTIDE SEQUENCE [LARGE SCALE GENOMIC DNA]</scope>
    <source>
        <strain evidence="2 3">P21</strain>
    </source>
</reference>
<evidence type="ECO:0000313" key="2">
    <source>
        <dbReference type="EMBL" id="NMM66017.1"/>
    </source>
</evidence>
<evidence type="ECO:0008006" key="4">
    <source>
        <dbReference type="Google" id="ProtNLM"/>
    </source>
</evidence>
<dbReference type="AlphaFoldDB" id="A0A7Y0HRR6"/>
<keyword evidence="1" id="KW-1133">Transmembrane helix</keyword>